<dbReference type="EMBL" id="PXYL01000007">
    <property type="protein sequence ID" value="PSJ59901.1"/>
    <property type="molecule type" value="Genomic_DNA"/>
</dbReference>
<dbReference type="RefSeq" id="WP_106725044.1">
    <property type="nucleotide sequence ID" value="NZ_PXYL01000007.1"/>
</dbReference>
<feature type="compositionally biased region" description="Acidic residues" evidence="1">
    <location>
        <begin position="26"/>
        <end position="48"/>
    </location>
</feature>
<protein>
    <submittedName>
        <fullName evidence="2">Uncharacterized protein</fullName>
    </submittedName>
</protein>
<evidence type="ECO:0000256" key="1">
    <source>
        <dbReference type="SAM" id="MobiDB-lite"/>
    </source>
</evidence>
<feature type="compositionally biased region" description="Pro residues" evidence="1">
    <location>
        <begin position="1"/>
        <end position="10"/>
    </location>
</feature>
<dbReference type="AlphaFoldDB" id="A0A2P7SC34"/>
<evidence type="ECO:0000313" key="3">
    <source>
        <dbReference type="Proteomes" id="UP000240653"/>
    </source>
</evidence>
<sequence length="59" mass="6598">MSPDSAPPRPTPEKDPSTDTPSWEPDVSDFDPELDEEREQIDPLEEEIIPSPAQPFPPV</sequence>
<comment type="caution">
    <text evidence="2">The sequence shown here is derived from an EMBL/GenBank/DDBJ whole genome shotgun (WGS) entry which is preliminary data.</text>
</comment>
<reference evidence="2 3" key="1">
    <citation type="submission" date="2018-03" db="EMBL/GenBank/DDBJ databases">
        <title>The draft genome of Mesorhizobium soli JCM 19897.</title>
        <authorList>
            <person name="Li L."/>
            <person name="Liu L."/>
            <person name="Liang L."/>
            <person name="Wang T."/>
            <person name="Zhang X."/>
        </authorList>
    </citation>
    <scope>NUCLEOTIDE SEQUENCE [LARGE SCALE GENOMIC DNA]</scope>
    <source>
        <strain evidence="2 3">JCM 19897</strain>
    </source>
</reference>
<gene>
    <name evidence="2" type="ORF">C7I85_16340</name>
</gene>
<name>A0A2P7SC34_9HYPH</name>
<proteinExistence type="predicted"/>
<evidence type="ECO:0000313" key="2">
    <source>
        <dbReference type="EMBL" id="PSJ59901.1"/>
    </source>
</evidence>
<dbReference type="Proteomes" id="UP000240653">
    <property type="component" value="Unassembled WGS sequence"/>
</dbReference>
<feature type="region of interest" description="Disordered" evidence="1">
    <location>
        <begin position="1"/>
        <end position="59"/>
    </location>
</feature>
<accession>A0A2P7SC34</accession>
<organism evidence="2 3">
    <name type="scientific">Pseudaminobacter soli</name>
    <name type="common">ex Li et al. 2025</name>
    <dbReference type="NCBI Taxonomy" id="1295366"/>
    <lineage>
        <taxon>Bacteria</taxon>
        <taxon>Pseudomonadati</taxon>
        <taxon>Pseudomonadota</taxon>
        <taxon>Alphaproteobacteria</taxon>
        <taxon>Hyphomicrobiales</taxon>
        <taxon>Phyllobacteriaceae</taxon>
        <taxon>Pseudaminobacter</taxon>
    </lineage>
</organism>
<keyword evidence="3" id="KW-1185">Reference proteome</keyword>